<dbReference type="PANTHER" id="PTHR21569:SF1">
    <property type="entry name" value="SMALL RIBOSOMAL SUBUNIT PROTEIN US9M"/>
    <property type="match status" value="1"/>
</dbReference>
<dbReference type="EMBL" id="MK085993">
    <property type="protein sequence ID" value="QBX98157.1"/>
    <property type="molecule type" value="Genomic_DNA"/>
</dbReference>
<gene>
    <name evidence="8" type="primary">rps9</name>
</gene>
<dbReference type="InterPro" id="IPR014721">
    <property type="entry name" value="Ribsml_uS5_D2-typ_fold_subgr"/>
</dbReference>
<dbReference type="RefSeq" id="YP_009646410.1">
    <property type="nucleotide sequence ID" value="NC_042487.1"/>
</dbReference>
<dbReference type="AlphaFoldDB" id="A0A4D6C452"/>
<evidence type="ECO:0000256" key="1">
    <source>
        <dbReference type="ARBA" id="ARBA00005251"/>
    </source>
</evidence>
<name>A0A4D6C452_9CHLO</name>
<proteinExistence type="inferred from homology"/>
<dbReference type="PROSITE" id="PS00360">
    <property type="entry name" value="RIBOSOMAL_S9"/>
    <property type="match status" value="1"/>
</dbReference>
<evidence type="ECO:0000256" key="5">
    <source>
        <dbReference type="ARBA" id="ARBA00035437"/>
    </source>
</evidence>
<dbReference type="InterPro" id="IPR020568">
    <property type="entry name" value="Ribosomal_Su5_D2-typ_SF"/>
</dbReference>
<keyword evidence="3 6" id="KW-0687">Ribonucleoprotein</keyword>
<evidence type="ECO:0000256" key="2">
    <source>
        <dbReference type="ARBA" id="ARBA00022980"/>
    </source>
</evidence>
<feature type="compositionally biased region" description="Basic residues" evidence="7">
    <location>
        <begin position="179"/>
        <end position="198"/>
    </location>
</feature>
<dbReference type="PANTHER" id="PTHR21569">
    <property type="entry name" value="RIBOSOMAL PROTEIN S9"/>
    <property type="match status" value="1"/>
</dbReference>
<dbReference type="Pfam" id="PF00380">
    <property type="entry name" value="Ribosomal_S9"/>
    <property type="match status" value="1"/>
</dbReference>
<sequence>MRYDNVFTEIGVEIGSISHENLDIDTKKIKKQGWLEIQNVSSIPEGTNLAFTTANGRHKRSAARALVYRGNRFNQEIVVNGLPLQTYFQNNPLLLQEIESFKGFVPATPVEARNRDTENSSLGAPKGFISAKVWVNGGGLAGQAKAVRLAIAKAVTQMGYTEKTNLRKGDFVTTDARRKERKKYGLKKARKAPQFSKR</sequence>
<evidence type="ECO:0000256" key="3">
    <source>
        <dbReference type="ARBA" id="ARBA00023274"/>
    </source>
</evidence>
<dbReference type="GO" id="GO:0003723">
    <property type="term" value="F:RNA binding"/>
    <property type="evidence" value="ECO:0007669"/>
    <property type="project" value="TreeGrafter"/>
</dbReference>
<geneLocation type="chloroplast" evidence="8"/>
<keyword evidence="8" id="KW-0934">Plastid</keyword>
<evidence type="ECO:0000256" key="4">
    <source>
        <dbReference type="ARBA" id="ARBA00035152"/>
    </source>
</evidence>
<dbReference type="SUPFAM" id="SSF54211">
    <property type="entry name" value="Ribosomal protein S5 domain 2-like"/>
    <property type="match status" value="1"/>
</dbReference>
<accession>A0A4D6C452</accession>
<dbReference type="Gene3D" id="3.30.230.10">
    <property type="match status" value="1"/>
</dbReference>
<dbReference type="InterPro" id="IPR000754">
    <property type="entry name" value="Ribosomal_uS9"/>
</dbReference>
<dbReference type="GO" id="GO:0003735">
    <property type="term" value="F:structural constituent of ribosome"/>
    <property type="evidence" value="ECO:0007669"/>
    <property type="project" value="InterPro"/>
</dbReference>
<reference evidence="8" key="1">
    <citation type="journal article" date="2019" name="Genome Biol. Evol.">
        <title>Tracing the Evolution of the Plastome and Mitogenome in the Chloropicophyceae Uncovered Convergent tRNA Gene Losses and a Variant Plastid Genetic Code.</title>
        <authorList>
            <person name="Turmel M."/>
            <person name="Dos Santos A.L."/>
            <person name="Otis C."/>
            <person name="Sergerie R."/>
            <person name="Lemieux C."/>
        </authorList>
    </citation>
    <scope>NUCLEOTIDE SEQUENCE</scope>
</reference>
<evidence type="ECO:0000256" key="6">
    <source>
        <dbReference type="RuleBase" id="RU003815"/>
    </source>
</evidence>
<dbReference type="GO" id="GO:0015935">
    <property type="term" value="C:small ribosomal subunit"/>
    <property type="evidence" value="ECO:0007669"/>
    <property type="project" value="TreeGrafter"/>
</dbReference>
<evidence type="ECO:0000256" key="7">
    <source>
        <dbReference type="SAM" id="MobiDB-lite"/>
    </source>
</evidence>
<comment type="similarity">
    <text evidence="1 6">Belongs to the universal ribosomal protein uS9 family.</text>
</comment>
<keyword evidence="2 6" id="KW-0689">Ribosomal protein</keyword>
<protein>
    <recommendedName>
        <fullName evidence="4">Small ribosomal subunit protein uS9c</fullName>
    </recommendedName>
    <alternativeName>
        <fullName evidence="5">30S ribosomal protein S9, chloroplastic</fullName>
    </alternativeName>
</protein>
<keyword evidence="8" id="KW-0150">Chloroplast</keyword>
<dbReference type="InterPro" id="IPR020574">
    <property type="entry name" value="Ribosomal_uS9_CS"/>
</dbReference>
<evidence type="ECO:0000313" key="8">
    <source>
        <dbReference type="EMBL" id="QBX98157.1"/>
    </source>
</evidence>
<dbReference type="GO" id="GO:0006412">
    <property type="term" value="P:translation"/>
    <property type="evidence" value="ECO:0007669"/>
    <property type="project" value="InterPro"/>
</dbReference>
<dbReference type="GeneID" id="40351147"/>
<feature type="region of interest" description="Disordered" evidence="7">
    <location>
        <begin position="174"/>
        <end position="198"/>
    </location>
</feature>
<organism evidence="8">
    <name type="scientific">Chloroparvula japonica</name>
    <dbReference type="NCBI Taxonomy" id="1411623"/>
    <lineage>
        <taxon>Eukaryota</taxon>
        <taxon>Viridiplantae</taxon>
        <taxon>Chlorophyta</taxon>
        <taxon>Chloropicophyceae</taxon>
        <taxon>Chloropicales</taxon>
        <taxon>Chloropicaceae</taxon>
        <taxon>Chloroparvula</taxon>
    </lineage>
</organism>